<dbReference type="Proteomes" id="UP000887013">
    <property type="component" value="Unassembled WGS sequence"/>
</dbReference>
<accession>A0A8X6NDM6</accession>
<dbReference type="AlphaFoldDB" id="A0A8X6NDM6"/>
<evidence type="ECO:0000313" key="1">
    <source>
        <dbReference type="EMBL" id="GFT08434.1"/>
    </source>
</evidence>
<gene>
    <name evidence="1" type="ORF">NPIL_42731</name>
</gene>
<reference evidence="1" key="1">
    <citation type="submission" date="2020-08" db="EMBL/GenBank/DDBJ databases">
        <title>Multicomponent nature underlies the extraordinary mechanical properties of spider dragline silk.</title>
        <authorList>
            <person name="Kono N."/>
            <person name="Nakamura H."/>
            <person name="Mori M."/>
            <person name="Yoshida Y."/>
            <person name="Ohtoshi R."/>
            <person name="Malay A.D."/>
            <person name="Moran D.A.P."/>
            <person name="Tomita M."/>
            <person name="Numata K."/>
            <person name="Arakawa K."/>
        </authorList>
    </citation>
    <scope>NUCLEOTIDE SEQUENCE</scope>
</reference>
<keyword evidence="2" id="KW-1185">Reference proteome</keyword>
<proteinExistence type="predicted"/>
<name>A0A8X6NDM6_NEPPI</name>
<evidence type="ECO:0000313" key="2">
    <source>
        <dbReference type="Proteomes" id="UP000887013"/>
    </source>
</evidence>
<organism evidence="1 2">
    <name type="scientific">Nephila pilipes</name>
    <name type="common">Giant wood spider</name>
    <name type="synonym">Nephila maculata</name>
    <dbReference type="NCBI Taxonomy" id="299642"/>
    <lineage>
        <taxon>Eukaryota</taxon>
        <taxon>Metazoa</taxon>
        <taxon>Ecdysozoa</taxon>
        <taxon>Arthropoda</taxon>
        <taxon>Chelicerata</taxon>
        <taxon>Arachnida</taxon>
        <taxon>Araneae</taxon>
        <taxon>Araneomorphae</taxon>
        <taxon>Entelegynae</taxon>
        <taxon>Araneoidea</taxon>
        <taxon>Nephilidae</taxon>
        <taxon>Nephila</taxon>
    </lineage>
</organism>
<sequence>MPLDATSAQKQLITNFEILVIMTEPLLLSQTLPLPMPSIAFCNTDVGCTGALSNGVICYEATNKELYLLAQSPGLNLIEQLQETLKRQLRSIPQRRKSVAELTSVFLQEWRAIPDMTLLVDSYSQSVSWYCSNQPRTNV</sequence>
<dbReference type="EMBL" id="BMAW01056952">
    <property type="protein sequence ID" value="GFT08434.1"/>
    <property type="molecule type" value="Genomic_DNA"/>
</dbReference>
<protein>
    <submittedName>
        <fullName evidence="1">Uncharacterized protein</fullName>
    </submittedName>
</protein>
<comment type="caution">
    <text evidence="1">The sequence shown here is derived from an EMBL/GenBank/DDBJ whole genome shotgun (WGS) entry which is preliminary data.</text>
</comment>